<dbReference type="SUPFAM" id="SSF55383">
    <property type="entry name" value="Copper amine oxidase, domain N"/>
    <property type="match status" value="2"/>
</dbReference>
<feature type="domain" description="Copper amine oxidase-like N-terminal" evidence="1">
    <location>
        <begin position="38"/>
        <end position="141"/>
    </location>
</feature>
<reference evidence="2 3" key="1">
    <citation type="submission" date="2018-11" db="EMBL/GenBank/DDBJ databases">
        <title>Genome sequencing and assembly of Anaerosphaera sp. nov., GS7-6-2.</title>
        <authorList>
            <person name="Rettenmaier R."/>
            <person name="Liebl W."/>
            <person name="Zverlov V."/>
        </authorList>
    </citation>
    <scope>NUCLEOTIDE SEQUENCE [LARGE SCALE GENOMIC DNA]</scope>
    <source>
        <strain evidence="2 3">GS7-6-2</strain>
    </source>
</reference>
<evidence type="ECO:0000313" key="3">
    <source>
        <dbReference type="Proteomes" id="UP000288812"/>
    </source>
</evidence>
<organism evidence="2 3">
    <name type="scientific">Anaerosphaera multitolerans</name>
    <dbReference type="NCBI Taxonomy" id="2487351"/>
    <lineage>
        <taxon>Bacteria</taxon>
        <taxon>Bacillati</taxon>
        <taxon>Bacillota</taxon>
        <taxon>Tissierellia</taxon>
        <taxon>Tissierellales</taxon>
        <taxon>Peptoniphilaceae</taxon>
        <taxon>Anaerosphaera</taxon>
    </lineage>
</organism>
<gene>
    <name evidence="2" type="ORF">EF514_03695</name>
</gene>
<accession>A0A437S8H2</accession>
<dbReference type="AlphaFoldDB" id="A0A437S8H2"/>
<dbReference type="Proteomes" id="UP000288812">
    <property type="component" value="Unassembled WGS sequence"/>
</dbReference>
<dbReference type="OrthoDB" id="4376109at2"/>
<name>A0A437S8H2_9FIRM</name>
<proteinExistence type="predicted"/>
<sequence length="191" mass="21539">MERNVMKKKFLNVFLILTISILLIPNLIYAQKPVKLIINGKEIKNSVEPFIENNRTLVPVRVISESLGYNVVWSPETKIISISKDNNELIKNEVSIGLAINKSYLMSFDPEVVTKSSSMLLNGTITHEEAGEMVANSAKKTNIDVAPKIIDNVTFVPIRVIAEQFNLKVQWDDENRTVIIEESANKNTIKN</sequence>
<evidence type="ECO:0000259" key="1">
    <source>
        <dbReference type="Pfam" id="PF07833"/>
    </source>
</evidence>
<dbReference type="Gene3D" id="3.30.457.10">
    <property type="entry name" value="Copper amine oxidase-like, N-terminal domain"/>
    <property type="match status" value="1"/>
</dbReference>
<dbReference type="EMBL" id="RLIH01000003">
    <property type="protein sequence ID" value="RVU55383.1"/>
    <property type="molecule type" value="Genomic_DNA"/>
</dbReference>
<evidence type="ECO:0000313" key="2">
    <source>
        <dbReference type="EMBL" id="RVU55383.1"/>
    </source>
</evidence>
<dbReference type="InterPro" id="IPR012854">
    <property type="entry name" value="Cu_amine_oxidase-like_N"/>
</dbReference>
<comment type="caution">
    <text evidence="2">The sequence shown here is derived from an EMBL/GenBank/DDBJ whole genome shotgun (WGS) entry which is preliminary data.</text>
</comment>
<keyword evidence="3" id="KW-1185">Reference proteome</keyword>
<dbReference type="Pfam" id="PF07833">
    <property type="entry name" value="Cu_amine_oxidN1"/>
    <property type="match status" value="1"/>
</dbReference>
<dbReference type="InterPro" id="IPR036582">
    <property type="entry name" value="Mao_N_sf"/>
</dbReference>
<protein>
    <submittedName>
        <fullName evidence="2">Copper amine oxidase N-terminal domain-containing protein</fullName>
    </submittedName>
</protein>